<feature type="transmembrane region" description="Helical" evidence="12">
    <location>
        <begin position="12"/>
        <end position="34"/>
    </location>
</feature>
<evidence type="ECO:0000256" key="2">
    <source>
        <dbReference type="ARBA" id="ARBA00007543"/>
    </source>
</evidence>
<organism evidence="13 14">
    <name type="scientific">Brachybacterium equifaecis</name>
    <dbReference type="NCBI Taxonomy" id="2910770"/>
    <lineage>
        <taxon>Bacteria</taxon>
        <taxon>Bacillati</taxon>
        <taxon>Actinomycetota</taxon>
        <taxon>Actinomycetes</taxon>
        <taxon>Micrococcales</taxon>
        <taxon>Dermabacteraceae</taxon>
        <taxon>Brachybacterium</taxon>
    </lineage>
</organism>
<dbReference type="PANTHER" id="PTHR43141:SF5">
    <property type="entry name" value="CYTOCHROME BD-I UBIQUINOL OXIDASE SUBUNIT 2"/>
    <property type="match status" value="1"/>
</dbReference>
<reference evidence="13" key="1">
    <citation type="submission" date="2022-02" db="EMBL/GenBank/DDBJ databases">
        <authorList>
            <person name="Lee M."/>
            <person name="Kim S.-J."/>
            <person name="Jung M.-Y."/>
        </authorList>
    </citation>
    <scope>NUCLEOTIDE SEQUENCE</scope>
    <source>
        <strain evidence="13">JHP9</strain>
    </source>
</reference>
<sequence length="359" mass="39169">MGPIDPTALQTIWFILIAVLFLGYFVLEGFDFGVQMNLASLGKGSRERRGTMLKTIGPVWDGNEVWLLVGGGAMFAAFPEWYATLFSGFYLALLLILVALILRVCAFKWRSKRSDARWENSWDAVHIITGFLPALLWGVAFSNIVAGVGIDENSWVTTSLLGLLNPFALLGGIVFVLLFWLHGTAYLAIRTTGALRADANRQITWLAWPTIVLGAVYLIWNQLAHSHTWLAWLPLLIAAVALVAVVPLNRMGREGAAFVATTVGIGAAAVHLFLGLFPYVLPSSTDAANSLTVANASSSEHTLLVMTIAGVVLLPIVIAYQIWAYWVFRHRVTGGDSPAPGAELLEKARGGYRRAFEQD</sequence>
<dbReference type="NCBIfam" id="TIGR00203">
    <property type="entry name" value="cydB"/>
    <property type="match status" value="1"/>
</dbReference>
<keyword evidence="3" id="KW-0813">Transport</keyword>
<protein>
    <submittedName>
        <fullName evidence="13">Cytochrome d ubiquinol oxidase subunit II</fullName>
    </submittedName>
</protein>
<keyword evidence="7" id="KW-0479">Metal-binding</keyword>
<dbReference type="PIRSF" id="PIRSF000267">
    <property type="entry name" value="Cyt_oxidse_sub2"/>
    <property type="match status" value="1"/>
</dbReference>
<feature type="transmembrane region" description="Helical" evidence="12">
    <location>
        <begin position="203"/>
        <end position="223"/>
    </location>
</feature>
<feature type="transmembrane region" description="Helical" evidence="12">
    <location>
        <begin position="84"/>
        <end position="106"/>
    </location>
</feature>
<keyword evidence="9 12" id="KW-1133">Transmembrane helix</keyword>
<evidence type="ECO:0000256" key="5">
    <source>
        <dbReference type="ARBA" id="ARBA00022617"/>
    </source>
</evidence>
<evidence type="ECO:0000256" key="11">
    <source>
        <dbReference type="ARBA" id="ARBA00023136"/>
    </source>
</evidence>
<dbReference type="Proteomes" id="UP001203761">
    <property type="component" value="Unassembled WGS sequence"/>
</dbReference>
<feature type="transmembrane region" description="Helical" evidence="12">
    <location>
        <begin position="255"/>
        <end position="281"/>
    </location>
</feature>
<dbReference type="EMBL" id="JAKNCJ010000004">
    <property type="protein sequence ID" value="MCL6423557.1"/>
    <property type="molecule type" value="Genomic_DNA"/>
</dbReference>
<evidence type="ECO:0000313" key="14">
    <source>
        <dbReference type="Proteomes" id="UP001203761"/>
    </source>
</evidence>
<evidence type="ECO:0000256" key="12">
    <source>
        <dbReference type="SAM" id="Phobius"/>
    </source>
</evidence>
<evidence type="ECO:0000256" key="3">
    <source>
        <dbReference type="ARBA" id="ARBA00022448"/>
    </source>
</evidence>
<evidence type="ECO:0000256" key="1">
    <source>
        <dbReference type="ARBA" id="ARBA00004651"/>
    </source>
</evidence>
<evidence type="ECO:0000256" key="4">
    <source>
        <dbReference type="ARBA" id="ARBA00022475"/>
    </source>
</evidence>
<feature type="transmembrane region" description="Helical" evidence="12">
    <location>
        <begin position="301"/>
        <end position="328"/>
    </location>
</feature>
<proteinExistence type="inferred from homology"/>
<feature type="transmembrane region" description="Helical" evidence="12">
    <location>
        <begin position="162"/>
        <end position="182"/>
    </location>
</feature>
<evidence type="ECO:0000256" key="7">
    <source>
        <dbReference type="ARBA" id="ARBA00022723"/>
    </source>
</evidence>
<name>A0ABT0R0W9_9MICO</name>
<keyword evidence="8" id="KW-0249">Electron transport</keyword>
<dbReference type="Pfam" id="PF02322">
    <property type="entry name" value="Cyt_bd_oxida_II"/>
    <property type="match status" value="1"/>
</dbReference>
<comment type="caution">
    <text evidence="13">The sequence shown here is derived from an EMBL/GenBank/DDBJ whole genome shotgun (WGS) entry which is preliminary data.</text>
</comment>
<comment type="subcellular location">
    <subcellularLocation>
        <location evidence="1">Cell membrane</location>
        <topology evidence="1">Multi-pass membrane protein</topology>
    </subcellularLocation>
</comment>
<keyword evidence="6 12" id="KW-0812">Transmembrane</keyword>
<keyword evidence="4" id="KW-1003">Cell membrane</keyword>
<comment type="similarity">
    <text evidence="2">Belongs to the cytochrome ubiquinol oxidase subunit 2 family.</text>
</comment>
<feature type="transmembrane region" description="Helical" evidence="12">
    <location>
        <begin position="229"/>
        <end position="248"/>
    </location>
</feature>
<accession>A0ABT0R0W9</accession>
<keyword evidence="5" id="KW-0349">Heme</keyword>
<keyword evidence="14" id="KW-1185">Reference proteome</keyword>
<dbReference type="PANTHER" id="PTHR43141">
    <property type="entry name" value="CYTOCHROME BD2 SUBUNIT II"/>
    <property type="match status" value="1"/>
</dbReference>
<evidence type="ECO:0000256" key="10">
    <source>
        <dbReference type="ARBA" id="ARBA00023004"/>
    </source>
</evidence>
<dbReference type="RefSeq" id="WP_249737642.1">
    <property type="nucleotide sequence ID" value="NZ_JAKNCJ010000004.1"/>
</dbReference>
<gene>
    <name evidence="13" type="primary">cydB</name>
    <name evidence="13" type="ORF">Bequi_09190</name>
</gene>
<evidence type="ECO:0000256" key="6">
    <source>
        <dbReference type="ARBA" id="ARBA00022692"/>
    </source>
</evidence>
<evidence type="ECO:0000313" key="13">
    <source>
        <dbReference type="EMBL" id="MCL6423557.1"/>
    </source>
</evidence>
<evidence type="ECO:0000256" key="8">
    <source>
        <dbReference type="ARBA" id="ARBA00022982"/>
    </source>
</evidence>
<keyword evidence="11 12" id="KW-0472">Membrane</keyword>
<evidence type="ECO:0000256" key="9">
    <source>
        <dbReference type="ARBA" id="ARBA00022989"/>
    </source>
</evidence>
<keyword evidence="10" id="KW-0408">Iron</keyword>
<dbReference type="InterPro" id="IPR003317">
    <property type="entry name" value="Cyt-d_oxidase_su2"/>
</dbReference>
<feature type="transmembrane region" description="Helical" evidence="12">
    <location>
        <begin position="127"/>
        <end position="150"/>
    </location>
</feature>